<dbReference type="Proteomes" id="UP001154061">
    <property type="component" value="Unassembled WGS sequence"/>
</dbReference>
<feature type="region of interest" description="Disordered" evidence="1">
    <location>
        <begin position="91"/>
        <end position="125"/>
    </location>
</feature>
<comment type="caution">
    <text evidence="3">The sequence shown here is derived from an EMBL/GenBank/DDBJ whole genome shotgun (WGS) entry which is preliminary data.</text>
</comment>
<keyword evidence="4" id="KW-1185">Reference proteome</keyword>
<dbReference type="RefSeq" id="WP_277519834.1">
    <property type="nucleotide sequence ID" value="NZ_JAMQOT010000001.1"/>
</dbReference>
<dbReference type="EMBL" id="JAMQOT010000001">
    <property type="protein sequence ID" value="MDF9744352.1"/>
    <property type="molecule type" value="Genomic_DNA"/>
</dbReference>
<gene>
    <name evidence="3" type="ORF">NDI89_02020</name>
</gene>
<feature type="compositionally biased region" description="Acidic residues" evidence="1">
    <location>
        <begin position="105"/>
        <end position="116"/>
    </location>
</feature>
<sequence>MNPRYVDAAIDLAYGVLIFVSIVLIVYAGTEIGLAFGFGVLVSYALHVVWKMARFDPDWMTTAVEETVEETVEQTIEETVRKQVEPVREHVETVEKRVDRRPREDEVEELIEDTADGDAHGRSDP</sequence>
<reference evidence="3" key="1">
    <citation type="submission" date="2022-06" db="EMBL/GenBank/DDBJ databases">
        <title>Natrinema sp. a new haloarchaeum isolate from saline soil.</title>
        <authorList>
            <person name="Strakova D."/>
            <person name="Galisteo C."/>
            <person name="Sanchez-Porro C."/>
            <person name="Ventosa A."/>
        </authorList>
    </citation>
    <scope>NUCLEOTIDE SEQUENCE</scope>
    <source>
        <strain evidence="3">S1CR25-10</strain>
    </source>
</reference>
<evidence type="ECO:0000313" key="3">
    <source>
        <dbReference type="EMBL" id="MDF9744352.1"/>
    </source>
</evidence>
<keyword evidence="2" id="KW-1133">Transmembrane helix</keyword>
<organism evidence="3 4">
    <name type="scientific">Natrinema salsiterrestre</name>
    <dbReference type="NCBI Taxonomy" id="2950540"/>
    <lineage>
        <taxon>Archaea</taxon>
        <taxon>Methanobacteriati</taxon>
        <taxon>Methanobacteriota</taxon>
        <taxon>Stenosarchaea group</taxon>
        <taxon>Halobacteria</taxon>
        <taxon>Halobacteriales</taxon>
        <taxon>Natrialbaceae</taxon>
        <taxon>Natrinema</taxon>
    </lineage>
</organism>
<dbReference type="AlphaFoldDB" id="A0A9Q4KZ19"/>
<name>A0A9Q4KZ19_9EURY</name>
<feature type="transmembrane region" description="Helical" evidence="2">
    <location>
        <begin position="12"/>
        <end position="28"/>
    </location>
</feature>
<keyword evidence="2" id="KW-0472">Membrane</keyword>
<evidence type="ECO:0008006" key="5">
    <source>
        <dbReference type="Google" id="ProtNLM"/>
    </source>
</evidence>
<feature type="transmembrane region" description="Helical" evidence="2">
    <location>
        <begin position="34"/>
        <end position="50"/>
    </location>
</feature>
<accession>A0A9Q4KZ19</accession>
<feature type="compositionally biased region" description="Basic and acidic residues" evidence="1">
    <location>
        <begin position="91"/>
        <end position="104"/>
    </location>
</feature>
<protein>
    <recommendedName>
        <fullName evidence="5">Glutamate/valine-rich protein</fullName>
    </recommendedName>
</protein>
<evidence type="ECO:0000313" key="4">
    <source>
        <dbReference type="Proteomes" id="UP001154061"/>
    </source>
</evidence>
<proteinExistence type="predicted"/>
<evidence type="ECO:0000256" key="1">
    <source>
        <dbReference type="SAM" id="MobiDB-lite"/>
    </source>
</evidence>
<evidence type="ECO:0000256" key="2">
    <source>
        <dbReference type="SAM" id="Phobius"/>
    </source>
</evidence>
<keyword evidence="2" id="KW-0812">Transmembrane</keyword>